<evidence type="ECO:0000313" key="1">
    <source>
        <dbReference type="EMBL" id="SCL87448.1"/>
    </source>
</evidence>
<accession>A0AAX2CE19</accession>
<evidence type="ECO:0000313" key="2">
    <source>
        <dbReference type="Proteomes" id="UP000242164"/>
    </source>
</evidence>
<name>A0AAX2CE19_9BACI</name>
<dbReference type="AlphaFoldDB" id="A0AAX2CE19"/>
<proteinExistence type="predicted"/>
<dbReference type="Proteomes" id="UP000242164">
    <property type="component" value="Unassembled WGS sequence"/>
</dbReference>
<sequence>MCEKQEKTIEIRKIALHLTLFG</sequence>
<organism evidence="1 2">
    <name type="scientific">Bacillus cytotoxicus</name>
    <dbReference type="NCBI Taxonomy" id="580165"/>
    <lineage>
        <taxon>Bacteria</taxon>
        <taxon>Bacillati</taxon>
        <taxon>Bacillota</taxon>
        <taxon>Bacilli</taxon>
        <taxon>Bacillales</taxon>
        <taxon>Bacillaceae</taxon>
        <taxon>Bacillus</taxon>
        <taxon>Bacillus cereus group</taxon>
    </lineage>
</organism>
<comment type="caution">
    <text evidence="1">The sequence shown here is derived from an EMBL/GenBank/DDBJ whole genome shotgun (WGS) entry which is preliminary data.</text>
</comment>
<dbReference type="EMBL" id="FMIK01000019">
    <property type="protein sequence ID" value="SCL87448.1"/>
    <property type="molecule type" value="Genomic_DNA"/>
</dbReference>
<reference evidence="1 2" key="1">
    <citation type="submission" date="2016-08" db="EMBL/GenBank/DDBJ databases">
        <authorList>
            <person name="Loux V."/>
            <person name="Rue O."/>
        </authorList>
    </citation>
    <scope>NUCLEOTIDE SEQUENCE [LARGE SCALE GENOMIC DNA]</scope>
    <source>
        <strain evidence="1 2">AFSSA_08CEB44bac</strain>
    </source>
</reference>
<gene>
    <name evidence="1" type="ORF">BCB44BAC_01133</name>
</gene>
<protein>
    <submittedName>
        <fullName evidence="1">Uncharacterized protein</fullName>
    </submittedName>
</protein>